<dbReference type="GO" id="GO:0008441">
    <property type="term" value="F:3'(2'),5'-bisphosphate nucleotidase activity"/>
    <property type="evidence" value="ECO:0007669"/>
    <property type="project" value="InterPro"/>
</dbReference>
<dbReference type="GO" id="GO:0000287">
    <property type="term" value="F:magnesium ion binding"/>
    <property type="evidence" value="ECO:0007669"/>
    <property type="project" value="InterPro"/>
</dbReference>
<dbReference type="SUPFAM" id="SSF56655">
    <property type="entry name" value="Carbohydrate phosphatase"/>
    <property type="match status" value="1"/>
</dbReference>
<gene>
    <name evidence="3" type="ORF">METZ01_LOCUS34346</name>
</gene>
<dbReference type="Gene3D" id="3.30.540.10">
    <property type="entry name" value="Fructose-1,6-Bisphosphatase, subunit A, domain 1"/>
    <property type="match status" value="1"/>
</dbReference>
<sequence length="235" mass="27456">MEVYNASEYIDFESKNDNSPLTIADKKSHDTIVSMLKKTRTHIISEESESIDYKIRKKWKEYWLIDPLDGTKEFIKKNGEFTVNIALIKNNSPFIGIVYCPVKKILYWNDSNKNVFKKIIGKEKKQLNKRKKIDQVKKNLRVIVSRSHLNEDTTQYIKKLNDPQLISCGSSLKFLYIADNKADIYPRFGPTMEWDTAAAHSILKALDIMVTNLEDKRELSYNKKNLLNPYFLIKP</sequence>
<name>A0A381QQ73_9ZZZZ</name>
<dbReference type="Pfam" id="PF00459">
    <property type="entry name" value="Inositol_P"/>
    <property type="match status" value="1"/>
</dbReference>
<keyword evidence="1" id="KW-0479">Metal-binding</keyword>
<dbReference type="PROSITE" id="PS00629">
    <property type="entry name" value="IMP_1"/>
    <property type="match status" value="1"/>
</dbReference>
<protein>
    <recommendedName>
        <fullName evidence="4">3'(2'),5'-bisphosphate nucleotidase</fullName>
    </recommendedName>
</protein>
<dbReference type="InterPro" id="IPR006240">
    <property type="entry name" value="CysQ"/>
</dbReference>
<proteinExistence type="predicted"/>
<dbReference type="AlphaFoldDB" id="A0A381QQ73"/>
<dbReference type="PANTHER" id="PTHR43028">
    <property type="entry name" value="3'(2'),5'-BISPHOSPHATE NUCLEOTIDASE 1"/>
    <property type="match status" value="1"/>
</dbReference>
<evidence type="ECO:0008006" key="4">
    <source>
        <dbReference type="Google" id="ProtNLM"/>
    </source>
</evidence>
<dbReference type="InterPro" id="IPR020583">
    <property type="entry name" value="Inositol_monoP_metal-BS"/>
</dbReference>
<evidence type="ECO:0000256" key="2">
    <source>
        <dbReference type="ARBA" id="ARBA00022842"/>
    </source>
</evidence>
<dbReference type="InterPro" id="IPR000760">
    <property type="entry name" value="Inositol_monophosphatase-like"/>
</dbReference>
<evidence type="ECO:0000313" key="3">
    <source>
        <dbReference type="EMBL" id="SUZ81492.1"/>
    </source>
</evidence>
<dbReference type="PANTHER" id="PTHR43028:SF5">
    <property type="entry name" value="3'(2'),5'-BISPHOSPHATE NUCLEOTIDASE 1"/>
    <property type="match status" value="1"/>
</dbReference>
<dbReference type="GO" id="GO:0050427">
    <property type="term" value="P:3'-phosphoadenosine 5'-phosphosulfate metabolic process"/>
    <property type="evidence" value="ECO:0007669"/>
    <property type="project" value="TreeGrafter"/>
</dbReference>
<dbReference type="Gene3D" id="3.40.190.80">
    <property type="match status" value="1"/>
</dbReference>
<organism evidence="3">
    <name type="scientific">marine metagenome</name>
    <dbReference type="NCBI Taxonomy" id="408172"/>
    <lineage>
        <taxon>unclassified sequences</taxon>
        <taxon>metagenomes</taxon>
        <taxon>ecological metagenomes</taxon>
    </lineage>
</organism>
<dbReference type="GO" id="GO:0000103">
    <property type="term" value="P:sulfate assimilation"/>
    <property type="evidence" value="ECO:0007669"/>
    <property type="project" value="TreeGrafter"/>
</dbReference>
<dbReference type="EMBL" id="UINC01001471">
    <property type="protein sequence ID" value="SUZ81492.1"/>
    <property type="molecule type" value="Genomic_DNA"/>
</dbReference>
<reference evidence="3" key="1">
    <citation type="submission" date="2018-05" db="EMBL/GenBank/DDBJ databases">
        <authorList>
            <person name="Lanie J.A."/>
            <person name="Ng W.-L."/>
            <person name="Kazmierczak K.M."/>
            <person name="Andrzejewski T.M."/>
            <person name="Davidsen T.M."/>
            <person name="Wayne K.J."/>
            <person name="Tettelin H."/>
            <person name="Glass J.I."/>
            <person name="Rusch D."/>
            <person name="Podicherti R."/>
            <person name="Tsui H.-C.T."/>
            <person name="Winkler M.E."/>
        </authorList>
    </citation>
    <scope>NUCLEOTIDE SEQUENCE</scope>
</reference>
<evidence type="ECO:0000256" key="1">
    <source>
        <dbReference type="ARBA" id="ARBA00022723"/>
    </source>
</evidence>
<dbReference type="NCBIfam" id="TIGR01331">
    <property type="entry name" value="bisphos_cysQ"/>
    <property type="match status" value="1"/>
</dbReference>
<accession>A0A381QQ73</accession>
<keyword evidence="2" id="KW-0460">Magnesium</keyword>
<dbReference type="CDD" id="cd01638">
    <property type="entry name" value="CysQ"/>
    <property type="match status" value="1"/>
</dbReference>
<dbReference type="InterPro" id="IPR050725">
    <property type="entry name" value="CysQ/Inositol_MonoPase"/>
</dbReference>